<reference evidence="5 6" key="1">
    <citation type="submission" date="2019-02" db="EMBL/GenBank/DDBJ databases">
        <title>Genomic Encyclopedia of Type Strains, Phase IV (KMG-IV): sequencing the most valuable type-strain genomes for metagenomic binning, comparative biology and taxonomic classification.</title>
        <authorList>
            <person name="Goeker M."/>
        </authorList>
    </citation>
    <scope>NUCLEOTIDE SEQUENCE [LARGE SCALE GENOMIC DNA]</scope>
    <source>
        <strain evidence="5 6">DSM 43045</strain>
    </source>
</reference>
<dbReference type="InterPro" id="IPR052511">
    <property type="entry name" value="ATP-dep_Helicase"/>
</dbReference>
<dbReference type="NCBIfam" id="NF041067">
    <property type="entry name" value="DpdJ"/>
    <property type="match status" value="1"/>
</dbReference>
<organism evidence="5 6">
    <name type="scientific">Agromyces ramosus</name>
    <dbReference type="NCBI Taxonomy" id="33879"/>
    <lineage>
        <taxon>Bacteria</taxon>
        <taxon>Bacillati</taxon>
        <taxon>Actinomycetota</taxon>
        <taxon>Actinomycetes</taxon>
        <taxon>Micrococcales</taxon>
        <taxon>Microbacteriaceae</taxon>
        <taxon>Agromyces</taxon>
    </lineage>
</organism>
<dbReference type="SUPFAM" id="SSF52540">
    <property type="entry name" value="P-loop containing nucleoside triphosphate hydrolases"/>
    <property type="match status" value="1"/>
</dbReference>
<dbReference type="InterPro" id="IPR027417">
    <property type="entry name" value="P-loop_NTPase"/>
</dbReference>
<comment type="caution">
    <text evidence="5">The sequence shown here is derived from an EMBL/GenBank/DDBJ whole genome shotgun (WGS) entry which is preliminary data.</text>
</comment>
<dbReference type="GO" id="GO:0004386">
    <property type="term" value="F:helicase activity"/>
    <property type="evidence" value="ECO:0007669"/>
    <property type="project" value="UniProtKB-KW"/>
</dbReference>
<evidence type="ECO:0000313" key="5">
    <source>
        <dbReference type="EMBL" id="RZS64543.1"/>
    </source>
</evidence>
<dbReference type="Pfam" id="PF00271">
    <property type="entry name" value="Helicase_C"/>
    <property type="match status" value="1"/>
</dbReference>
<dbReference type="SMART" id="SM00490">
    <property type="entry name" value="HELICc"/>
    <property type="match status" value="1"/>
</dbReference>
<keyword evidence="5" id="KW-0347">Helicase</keyword>
<dbReference type="PROSITE" id="PS51194">
    <property type="entry name" value="HELICASE_CTER"/>
    <property type="match status" value="1"/>
</dbReference>
<keyword evidence="5" id="KW-0378">Hydrolase</keyword>
<gene>
    <name evidence="5" type="ORF">EV187_2930</name>
</gene>
<name>A0A4Q7MBA4_9MICO</name>
<evidence type="ECO:0000259" key="4">
    <source>
        <dbReference type="PROSITE" id="PS51194"/>
    </source>
</evidence>
<dbReference type="GO" id="GO:0005524">
    <property type="term" value="F:ATP binding"/>
    <property type="evidence" value="ECO:0007669"/>
    <property type="project" value="UniProtKB-KW"/>
</dbReference>
<dbReference type="PANTHER" id="PTHR47962">
    <property type="entry name" value="ATP-DEPENDENT HELICASE LHR-RELATED-RELATED"/>
    <property type="match status" value="1"/>
</dbReference>
<feature type="domain" description="Helicase ATP-binding" evidence="3">
    <location>
        <begin position="162"/>
        <end position="426"/>
    </location>
</feature>
<evidence type="ECO:0000256" key="2">
    <source>
        <dbReference type="ARBA" id="ARBA00022840"/>
    </source>
</evidence>
<dbReference type="Proteomes" id="UP000293289">
    <property type="component" value="Unassembled WGS sequence"/>
</dbReference>
<evidence type="ECO:0000259" key="3">
    <source>
        <dbReference type="PROSITE" id="PS51192"/>
    </source>
</evidence>
<dbReference type="PROSITE" id="PS51192">
    <property type="entry name" value="HELICASE_ATP_BIND_1"/>
    <property type="match status" value="1"/>
</dbReference>
<accession>A0A4Q7MBA4</accession>
<keyword evidence="2" id="KW-0067">ATP-binding</keyword>
<sequence length="1445" mass="159757">MPRLSWGIVDGFLSEDEVRDAIEGQLAGDFATSGEVPTVDEYVDRLIQDGLLFEVPDAPRRQFRTRLSEQLRLLRTLRQLWPPSNENSPGWWSSGATLVADYRLRVIPRKYPRRDQSGSATLERLERLPGWRAELGAVASAIIGERSLARFQVDAAESIYSAIGTERASGRIVTAGTGSGKTLAFYLPALLDIAANRQPEAKTPHTLALYPRNELLRDQAREALIQCRRANAALPSGSPPIRIGLLYGATPYNAHALSSPNAKHGWRNTARRDGWIAPYFPCPTDGCRGDLVWSDADRQRTVERLRCNLCSTIIDSSEIVLTRDSMRRDPPDILFSTTEMLSRNSTTQLGELLGWRGASSIRLVLLDEAHTYSGVQGAQVALMLRRWRHANGQFGSPSPVFVGLSATLRDAGDYFASLIGVDRSHVQVISPTVTELVPIGREYGLVLRGDPSSGGSLLSTTIQTVMLTARMLDRQPGMFGSSAFVFTDDLDVTNRLFDDLRDAEGYFNGRPNARKRLAELRVQGAPQGAARYRDGQAWNLAEQLGRLPGGLTVARTSSQDRGVDSAADVIVATASLEVGFNDPRVGLVVQHKAPRDMASFVQRRGRAGRSLTMRPITVVVLSDFGRDRVMYQSYERLLDPEIEIRSLPIRNRFVEKIQATHSLVDLLHRRLRSDVRELLSPPRSADKARRPFLALADELDRIVSDPAAQSHLQAFLAWSLRITEEEAGALLWDEPRSLLLSVVPTALKRLRSEWRLANGDSMSPGGSPLPEFMTGALFDALNSPDIRFELPSNMSTSDEVTMPILPGLREAAPGRVSRRFGFQHASHRTWIAPPGRSGELQLTDFVAAGQNMGEWTTEEGEHYLVVRPLSLRLAAPSPDVQDTSNAMPVWRTAVIAPETGLSDADFPDQTHWGEFVESCGFALHTTGNPLTVRRMAIGSDGEIVMKNGARESHMTRYAHGDAPAALGFELEVDAFQINGSMRAVRSLLLQEFARGPAWRTLAFRTRIAEDQRLADVANAFARQWLADLFLVAYARNGLTHQDPTMALQTTLRGAWSAHIDEYFQTIYRSSDPHAHVSTKRADELKSFARIPLVNDVLDEHAQLLIDPDIRIATEDLLTRSVLDTLGSAVLAAIHRRVPDAQDSDLVVDTIVDTDAEVYRIIVSETELGGLGLLEEFQRDYAADPRRFWDLVSAICERSEYDDLDSSMRWAVGQLVDSSSSLTAAINRYRAGTSSSDLDIAVEGIRGVLREHDGVPSHLLMSTLGSRALRPGATSVTDQITAFLVEKWVGAEAHLGVEIDARVIAYHAASGALGRAIAPMNADSAYATLWLRGTVARNSALNDWQPYVPNRLRERGVLEAVVADRSEFIDLMPDGWTSDYLRVISRDRVVRLRSLVEHRAELAKALRTLTALPVDTGPLRVYGVVRRVDRQGRHFVATIVLAEGHQ</sequence>
<dbReference type="EMBL" id="SGWY01000003">
    <property type="protein sequence ID" value="RZS64543.1"/>
    <property type="molecule type" value="Genomic_DNA"/>
</dbReference>
<proteinExistence type="predicted"/>
<evidence type="ECO:0000313" key="6">
    <source>
        <dbReference type="Proteomes" id="UP000293289"/>
    </source>
</evidence>
<dbReference type="Gene3D" id="3.40.50.300">
    <property type="entry name" value="P-loop containing nucleotide triphosphate hydrolases"/>
    <property type="match status" value="3"/>
</dbReference>
<dbReference type="GO" id="GO:0016887">
    <property type="term" value="F:ATP hydrolysis activity"/>
    <property type="evidence" value="ECO:0007669"/>
    <property type="project" value="TreeGrafter"/>
</dbReference>
<keyword evidence="6" id="KW-1185">Reference proteome</keyword>
<dbReference type="PANTHER" id="PTHR47962:SF5">
    <property type="entry name" value="ATP-DEPENDENT HELICASE LHR-RELATED"/>
    <property type="match status" value="1"/>
</dbReference>
<dbReference type="InterPro" id="IPR014001">
    <property type="entry name" value="Helicase_ATP-bd"/>
</dbReference>
<protein>
    <submittedName>
        <fullName evidence="5">RAD3-like DEAD/DEAH box helicase</fullName>
    </submittedName>
</protein>
<keyword evidence="1" id="KW-0547">Nucleotide-binding</keyword>
<dbReference type="GO" id="GO:0003677">
    <property type="term" value="F:DNA binding"/>
    <property type="evidence" value="ECO:0007669"/>
    <property type="project" value="TreeGrafter"/>
</dbReference>
<evidence type="ECO:0000256" key="1">
    <source>
        <dbReference type="ARBA" id="ARBA00022741"/>
    </source>
</evidence>
<dbReference type="InterPro" id="IPR011545">
    <property type="entry name" value="DEAD/DEAH_box_helicase_dom"/>
</dbReference>
<dbReference type="InterPro" id="IPR001650">
    <property type="entry name" value="Helicase_C-like"/>
</dbReference>
<feature type="domain" description="Helicase C-terminal" evidence="4">
    <location>
        <begin position="512"/>
        <end position="655"/>
    </location>
</feature>
<dbReference type="Pfam" id="PF00270">
    <property type="entry name" value="DEAD"/>
    <property type="match status" value="2"/>
</dbReference>
<dbReference type="SMART" id="SM00487">
    <property type="entry name" value="DEXDc"/>
    <property type="match status" value="1"/>
</dbReference>